<dbReference type="Proteomes" id="UP000186601">
    <property type="component" value="Unassembled WGS sequence"/>
</dbReference>
<accession>A0A2R6REN5</accession>
<reference evidence="1 2" key="1">
    <citation type="submission" date="2018-02" db="EMBL/GenBank/DDBJ databases">
        <title>Genome sequence of the basidiomycete white-rot fungus Phlebia centrifuga.</title>
        <authorList>
            <person name="Granchi Z."/>
            <person name="Peng M."/>
            <person name="de Vries R.P."/>
            <person name="Hilden K."/>
            <person name="Makela M.R."/>
            <person name="Grigoriev I."/>
            <person name="Riley R."/>
        </authorList>
    </citation>
    <scope>NUCLEOTIDE SEQUENCE [LARGE SCALE GENOMIC DNA]</scope>
    <source>
        <strain evidence="1 2">FBCC195</strain>
    </source>
</reference>
<protein>
    <submittedName>
        <fullName evidence="1">Uncharacterized protein</fullName>
    </submittedName>
</protein>
<dbReference type="EMBL" id="MLYV02000262">
    <property type="protein sequence ID" value="PSS28494.1"/>
    <property type="molecule type" value="Genomic_DNA"/>
</dbReference>
<keyword evidence="2" id="KW-1185">Reference proteome</keyword>
<evidence type="ECO:0000313" key="2">
    <source>
        <dbReference type="Proteomes" id="UP000186601"/>
    </source>
</evidence>
<dbReference type="AlphaFoldDB" id="A0A2R6REN5"/>
<name>A0A2R6REN5_9APHY</name>
<gene>
    <name evidence="1" type="ORF">PHLCEN_2v2975</name>
</gene>
<sequence>MSLSRKLTSGRPLECSEIDNSSARLGLRRSPSWNAKEWMQDVCGLIPILAASVGSIGRLVSLEGPRTVGIDEKKAAK</sequence>
<evidence type="ECO:0000313" key="1">
    <source>
        <dbReference type="EMBL" id="PSS28494.1"/>
    </source>
</evidence>
<proteinExistence type="predicted"/>
<organism evidence="1 2">
    <name type="scientific">Hermanssonia centrifuga</name>
    <dbReference type="NCBI Taxonomy" id="98765"/>
    <lineage>
        <taxon>Eukaryota</taxon>
        <taxon>Fungi</taxon>
        <taxon>Dikarya</taxon>
        <taxon>Basidiomycota</taxon>
        <taxon>Agaricomycotina</taxon>
        <taxon>Agaricomycetes</taxon>
        <taxon>Polyporales</taxon>
        <taxon>Meruliaceae</taxon>
        <taxon>Hermanssonia</taxon>
    </lineage>
</organism>
<comment type="caution">
    <text evidence="1">The sequence shown here is derived from an EMBL/GenBank/DDBJ whole genome shotgun (WGS) entry which is preliminary data.</text>
</comment>